<protein>
    <submittedName>
        <fullName evidence="3">Sensor histidine kinase YesM</fullName>
    </submittedName>
</protein>
<dbReference type="Proteomes" id="UP000199394">
    <property type="component" value="Unassembled WGS sequence"/>
</dbReference>
<proteinExistence type="predicted"/>
<keyword evidence="1" id="KW-1133">Transmembrane helix</keyword>
<keyword evidence="1" id="KW-0812">Transmembrane</keyword>
<feature type="transmembrane region" description="Helical" evidence="1">
    <location>
        <begin position="6"/>
        <end position="23"/>
    </location>
</feature>
<dbReference type="SUPFAM" id="SSF55874">
    <property type="entry name" value="ATPase domain of HSP90 chaperone/DNA topoisomerase II/histidine kinase"/>
    <property type="match status" value="1"/>
</dbReference>
<feature type="transmembrane region" description="Helical" evidence="1">
    <location>
        <begin position="32"/>
        <end position="51"/>
    </location>
</feature>
<dbReference type="InterPro" id="IPR032834">
    <property type="entry name" value="NatK-like_C"/>
</dbReference>
<organism evidence="3 4">
    <name type="scientific">Eubacterium aggregans</name>
    <dbReference type="NCBI Taxonomy" id="81409"/>
    <lineage>
        <taxon>Bacteria</taxon>
        <taxon>Bacillati</taxon>
        <taxon>Bacillota</taxon>
        <taxon>Clostridia</taxon>
        <taxon>Eubacteriales</taxon>
        <taxon>Eubacteriaceae</taxon>
        <taxon>Eubacterium</taxon>
    </lineage>
</organism>
<dbReference type="GO" id="GO:0042802">
    <property type="term" value="F:identical protein binding"/>
    <property type="evidence" value="ECO:0007669"/>
    <property type="project" value="TreeGrafter"/>
</dbReference>
<feature type="transmembrane region" description="Helical" evidence="1">
    <location>
        <begin position="57"/>
        <end position="75"/>
    </location>
</feature>
<dbReference type="GO" id="GO:0016301">
    <property type="term" value="F:kinase activity"/>
    <property type="evidence" value="ECO:0007669"/>
    <property type="project" value="UniProtKB-KW"/>
</dbReference>
<accession>A0A1H4ENN1</accession>
<evidence type="ECO:0000313" key="3">
    <source>
        <dbReference type="EMBL" id="SEA86268.1"/>
    </source>
</evidence>
<dbReference type="AlphaFoldDB" id="A0A1H4ENN1"/>
<dbReference type="EMBL" id="FNRK01000054">
    <property type="protein sequence ID" value="SEA86268.1"/>
    <property type="molecule type" value="Genomic_DNA"/>
</dbReference>
<gene>
    <name evidence="3" type="ORF">SAMN04515656_1541</name>
</gene>
<dbReference type="PANTHER" id="PTHR40448">
    <property type="entry name" value="TWO-COMPONENT SENSOR HISTIDINE KINASE"/>
    <property type="match status" value="1"/>
</dbReference>
<keyword evidence="4" id="KW-1185">Reference proteome</keyword>
<keyword evidence="3" id="KW-0418">Kinase</keyword>
<dbReference type="PANTHER" id="PTHR40448:SF1">
    <property type="entry name" value="TWO-COMPONENT SENSOR HISTIDINE KINASE"/>
    <property type="match status" value="1"/>
</dbReference>
<evidence type="ECO:0000259" key="2">
    <source>
        <dbReference type="Pfam" id="PF14501"/>
    </source>
</evidence>
<dbReference type="InterPro" id="IPR036890">
    <property type="entry name" value="HATPase_C_sf"/>
</dbReference>
<feature type="transmembrane region" description="Helical" evidence="1">
    <location>
        <begin position="181"/>
        <end position="205"/>
    </location>
</feature>
<dbReference type="OrthoDB" id="1771537at2"/>
<reference evidence="3 4" key="1">
    <citation type="submission" date="2016-10" db="EMBL/GenBank/DDBJ databases">
        <authorList>
            <person name="de Groot N.N."/>
        </authorList>
    </citation>
    <scope>NUCLEOTIDE SEQUENCE [LARGE SCALE GENOMIC DNA]</scope>
    <source>
        <strain evidence="3 4">SR12</strain>
    </source>
</reference>
<dbReference type="STRING" id="81409.SAMN04515656_1541"/>
<evidence type="ECO:0000256" key="1">
    <source>
        <dbReference type="SAM" id="Phobius"/>
    </source>
</evidence>
<name>A0A1H4ENN1_9FIRM</name>
<dbReference type="Gene3D" id="3.30.565.10">
    <property type="entry name" value="Histidine kinase-like ATPase, C-terminal domain"/>
    <property type="match status" value="1"/>
</dbReference>
<keyword evidence="3" id="KW-0808">Transferase</keyword>
<sequence length="442" mass="51149">MIFILISFVVKYLITFMIFDTLSSPKEIRQSFIFYVYLTLIPILFTYLLFYQHISPISSFILTVFSISLISFFYKDSIKMRLFTILISVIITGVAELLATVILVQLDVSTTYLDSNTNYAFSSVLILFSSFIMLILITLIKRTKRKEFSIWQKNLIYIYPITSIIIMILLVWTVFRETNMTIKYSLCFVIIILIFVSNVFLINIVRNMLNFELEKQHYSFLKKYITLKKEHQQDVAQEYHNLRKTRHDMKASYTHLLGLVQGKKMEECENVLLQLLENSQSQDRLVLTGYEGLDAVLSSKIQAAKDKGIAVESTIALLGKESLFVDEIDISFICANLLDNAIEATEISLINHPKIVFTVKYDTDLSCLRIYCENPTIHTSLEKTTKKDTQNHGFGLSTIQEIAEHYNGLANYNIMDGYFTIIVTLENISPRKEQKNVKHYNL</sequence>
<feature type="domain" description="Sensor histidine kinase NatK-like C-terminal" evidence="2">
    <location>
        <begin position="328"/>
        <end position="425"/>
    </location>
</feature>
<dbReference type="Pfam" id="PF14501">
    <property type="entry name" value="HATPase_c_5"/>
    <property type="match status" value="1"/>
</dbReference>
<feature type="transmembrane region" description="Helical" evidence="1">
    <location>
        <begin position="118"/>
        <end position="140"/>
    </location>
</feature>
<feature type="transmembrane region" description="Helical" evidence="1">
    <location>
        <begin position="82"/>
        <end position="106"/>
    </location>
</feature>
<keyword evidence="1" id="KW-0472">Membrane</keyword>
<feature type="transmembrane region" description="Helical" evidence="1">
    <location>
        <begin position="156"/>
        <end position="175"/>
    </location>
</feature>
<evidence type="ECO:0000313" key="4">
    <source>
        <dbReference type="Proteomes" id="UP000199394"/>
    </source>
</evidence>